<dbReference type="Proteomes" id="UP000278962">
    <property type="component" value="Unassembled WGS sequence"/>
</dbReference>
<gene>
    <name evidence="2" type="ORF">C8N24_6141</name>
</gene>
<keyword evidence="3" id="KW-1185">Reference proteome</keyword>
<keyword evidence="2" id="KW-0418">Kinase</keyword>
<keyword evidence="2" id="KW-0808">Transferase</keyword>
<evidence type="ECO:0000313" key="2">
    <source>
        <dbReference type="EMBL" id="RKQ88102.1"/>
    </source>
</evidence>
<feature type="domain" description="Signal transduction histidine kinase subgroup 3 dimerisation and phosphoacceptor" evidence="1">
    <location>
        <begin position="9"/>
        <end position="72"/>
    </location>
</feature>
<proteinExistence type="predicted"/>
<protein>
    <submittedName>
        <fullName evidence="2">Histidine kinase</fullName>
    </submittedName>
</protein>
<dbReference type="GO" id="GO:0046983">
    <property type="term" value="F:protein dimerization activity"/>
    <property type="evidence" value="ECO:0007669"/>
    <property type="project" value="InterPro"/>
</dbReference>
<accession>A0A660L5L0</accession>
<evidence type="ECO:0000313" key="3">
    <source>
        <dbReference type="Proteomes" id="UP000278962"/>
    </source>
</evidence>
<sequence length="164" mass="17426">MTRLPSGPRLTLAADLNDLITHRVAAVQVQAAAAERLLGTAGGCGAATAIRAVRGLTAEAMDELRRLARLLDDGTPVPLSPMPSDVPGVARTLPGGVAVCAYRCVELLAAHELTFAVEDAWLEIRWHGTLESAVEGSLRAFVRPCDGSVRRRGDAWSIRLPLEP</sequence>
<comment type="caution">
    <text evidence="2">The sequence shown here is derived from an EMBL/GenBank/DDBJ whole genome shotgun (WGS) entry which is preliminary data.</text>
</comment>
<dbReference type="GO" id="GO:0016020">
    <property type="term" value="C:membrane"/>
    <property type="evidence" value="ECO:0007669"/>
    <property type="project" value="InterPro"/>
</dbReference>
<evidence type="ECO:0000259" key="1">
    <source>
        <dbReference type="Pfam" id="PF07730"/>
    </source>
</evidence>
<dbReference type="AlphaFoldDB" id="A0A660L5L0"/>
<dbReference type="GO" id="GO:0000155">
    <property type="term" value="F:phosphorelay sensor kinase activity"/>
    <property type="evidence" value="ECO:0007669"/>
    <property type="project" value="InterPro"/>
</dbReference>
<dbReference type="RefSeq" id="WP_170179526.1">
    <property type="nucleotide sequence ID" value="NZ_RBIL01000002.1"/>
</dbReference>
<dbReference type="Pfam" id="PF07730">
    <property type="entry name" value="HisKA_3"/>
    <property type="match status" value="1"/>
</dbReference>
<dbReference type="InterPro" id="IPR011712">
    <property type="entry name" value="Sig_transdc_His_kin_sub3_dim/P"/>
</dbReference>
<dbReference type="Gene3D" id="1.20.5.1930">
    <property type="match status" value="1"/>
</dbReference>
<name>A0A660L5L0_9ACTN</name>
<reference evidence="2 3" key="1">
    <citation type="submission" date="2018-10" db="EMBL/GenBank/DDBJ databases">
        <title>Genomic Encyclopedia of Archaeal and Bacterial Type Strains, Phase II (KMG-II): from individual species to whole genera.</title>
        <authorList>
            <person name="Goeker M."/>
        </authorList>
    </citation>
    <scope>NUCLEOTIDE SEQUENCE [LARGE SCALE GENOMIC DNA]</scope>
    <source>
        <strain evidence="2 3">DSM 14954</strain>
    </source>
</reference>
<dbReference type="EMBL" id="RBIL01000002">
    <property type="protein sequence ID" value="RKQ88102.1"/>
    <property type="molecule type" value="Genomic_DNA"/>
</dbReference>
<organism evidence="2 3">
    <name type="scientific">Solirubrobacter pauli</name>
    <dbReference type="NCBI Taxonomy" id="166793"/>
    <lineage>
        <taxon>Bacteria</taxon>
        <taxon>Bacillati</taxon>
        <taxon>Actinomycetota</taxon>
        <taxon>Thermoleophilia</taxon>
        <taxon>Solirubrobacterales</taxon>
        <taxon>Solirubrobacteraceae</taxon>
        <taxon>Solirubrobacter</taxon>
    </lineage>
</organism>